<evidence type="ECO:0000313" key="2">
    <source>
        <dbReference type="EMBL" id="SBW08137.1"/>
    </source>
</evidence>
<sequence length="73" mass="7982">MLDCTAALAPGTPELSLLFCEQEHSPLNSAAVSAKAVILFVIFMVFMLASTINMPGVKLLMHTRYKARKNIKS</sequence>
<keyword evidence="1" id="KW-0472">Membrane</keyword>
<feature type="transmembrane region" description="Helical" evidence="1">
    <location>
        <begin position="36"/>
        <end position="60"/>
    </location>
</feature>
<protein>
    <submittedName>
        <fullName evidence="2">Uncharacterized protein</fullName>
    </submittedName>
</protein>
<name>A0A212K918_9FIRM</name>
<proteinExistence type="predicted"/>
<evidence type="ECO:0000256" key="1">
    <source>
        <dbReference type="SAM" id="Phobius"/>
    </source>
</evidence>
<keyword evidence="1" id="KW-0812">Transmembrane</keyword>
<accession>A0A212K918</accession>
<gene>
    <name evidence="2" type="ORF">KL86CLO1_12403</name>
</gene>
<dbReference type="AlphaFoldDB" id="A0A212K918"/>
<dbReference type="EMBL" id="FLUN01000001">
    <property type="protein sequence ID" value="SBW08137.1"/>
    <property type="molecule type" value="Genomic_DNA"/>
</dbReference>
<keyword evidence="1" id="KW-1133">Transmembrane helix</keyword>
<organism evidence="2">
    <name type="scientific">uncultured Eubacteriales bacterium</name>
    <dbReference type="NCBI Taxonomy" id="172733"/>
    <lineage>
        <taxon>Bacteria</taxon>
        <taxon>Bacillati</taxon>
        <taxon>Bacillota</taxon>
        <taxon>Clostridia</taxon>
        <taxon>Eubacteriales</taxon>
        <taxon>environmental samples</taxon>
    </lineage>
</organism>
<reference evidence="2" key="1">
    <citation type="submission" date="2016-04" db="EMBL/GenBank/DDBJ databases">
        <authorList>
            <person name="Evans L.H."/>
            <person name="Alamgir A."/>
            <person name="Owens N."/>
            <person name="Weber N.D."/>
            <person name="Virtaneva K."/>
            <person name="Barbian K."/>
            <person name="Babar A."/>
            <person name="Rosenke K."/>
        </authorList>
    </citation>
    <scope>NUCLEOTIDE SEQUENCE</scope>
    <source>
        <strain evidence="2">86</strain>
    </source>
</reference>